<reference evidence="1 2" key="1">
    <citation type="journal article" date="2015" name="Genome Announc.">
        <title>Expanding the biotechnology potential of lactobacilli through comparative genomics of 213 strains and associated genera.</title>
        <authorList>
            <person name="Sun Z."/>
            <person name="Harris H.M."/>
            <person name="McCann A."/>
            <person name="Guo C."/>
            <person name="Argimon S."/>
            <person name="Zhang W."/>
            <person name="Yang X."/>
            <person name="Jeffery I.B."/>
            <person name="Cooney J.C."/>
            <person name="Kagawa T.F."/>
            <person name="Liu W."/>
            <person name="Song Y."/>
            <person name="Salvetti E."/>
            <person name="Wrobel A."/>
            <person name="Rasinkangas P."/>
            <person name="Parkhill J."/>
            <person name="Rea M.C."/>
            <person name="O'Sullivan O."/>
            <person name="Ritari J."/>
            <person name="Douillard F.P."/>
            <person name="Paul Ross R."/>
            <person name="Yang R."/>
            <person name="Briner A.E."/>
            <person name="Felis G.E."/>
            <person name="de Vos W.M."/>
            <person name="Barrangou R."/>
            <person name="Klaenhammer T.R."/>
            <person name="Caufield P.W."/>
            <person name="Cui Y."/>
            <person name="Zhang H."/>
            <person name="O'Toole P.W."/>
        </authorList>
    </citation>
    <scope>NUCLEOTIDE SEQUENCE [LARGE SCALE GENOMIC DNA]</scope>
    <source>
        <strain evidence="1 2">DSM 21775</strain>
    </source>
</reference>
<dbReference type="PATRIC" id="fig|1423803.3.peg.289"/>
<proteinExistence type="predicted"/>
<comment type="caution">
    <text evidence="1">The sequence shown here is derived from an EMBL/GenBank/DDBJ whole genome shotgun (WGS) entry which is preliminary data.</text>
</comment>
<dbReference type="Proteomes" id="UP000051589">
    <property type="component" value="Unassembled WGS sequence"/>
</dbReference>
<dbReference type="OrthoDB" id="2087266at2"/>
<gene>
    <name evidence="1" type="ORF">FD13_GL000294</name>
</gene>
<protein>
    <submittedName>
        <fullName evidence="1">Uncharacterized protein</fullName>
    </submittedName>
</protein>
<evidence type="ECO:0000313" key="1">
    <source>
        <dbReference type="EMBL" id="KRN02154.1"/>
    </source>
</evidence>
<name>A0A0R2DPK6_9LACO</name>
<dbReference type="STRING" id="1423803.FD13_GL000294"/>
<dbReference type="RefSeq" id="WP_061776543.1">
    <property type="nucleotide sequence ID" value="NZ_AYZH01000010.1"/>
</dbReference>
<keyword evidence="2" id="KW-1185">Reference proteome</keyword>
<dbReference type="EMBL" id="AYZH01000010">
    <property type="protein sequence ID" value="KRN02154.1"/>
    <property type="molecule type" value="Genomic_DNA"/>
</dbReference>
<sequence length="230" mass="26211">MFDDLDPTKIKDAVRQGLSAYFNQEDDSVNQAIMDMIIHQFDNNYENLSAIFKQLSLDTATSDSLNNYAKDWGVNRIDNDDDFLRLMIRLAQIRHRKGVTEDDLITIIGFALQAPYNEFSLITDREELNGEPEAIKLTNIPNTYSKSARKKRLLINTLEHSVTPQTRIVSVDFQAKAIQNLFIATATSRNRQHFAVMDSQVDREHVVGDGSTIVATVTQKQRIHRIVKEG</sequence>
<evidence type="ECO:0000313" key="2">
    <source>
        <dbReference type="Proteomes" id="UP000051589"/>
    </source>
</evidence>
<organism evidence="1 2">
    <name type="scientific">Levilactobacillus senmaizukei DSM 21775 = NBRC 103853</name>
    <dbReference type="NCBI Taxonomy" id="1423803"/>
    <lineage>
        <taxon>Bacteria</taxon>
        <taxon>Bacillati</taxon>
        <taxon>Bacillota</taxon>
        <taxon>Bacilli</taxon>
        <taxon>Lactobacillales</taxon>
        <taxon>Lactobacillaceae</taxon>
        <taxon>Levilactobacillus</taxon>
    </lineage>
</organism>
<accession>A0A0R2DPK6</accession>
<dbReference type="AlphaFoldDB" id="A0A0R2DPK6"/>